<feature type="signal peptide" evidence="2">
    <location>
        <begin position="1"/>
        <end position="25"/>
    </location>
</feature>
<evidence type="ECO:0000256" key="1">
    <source>
        <dbReference type="SAM" id="MobiDB-lite"/>
    </source>
</evidence>
<feature type="chain" id="PRO_5042932767" description="Mesoderm development candidate 2" evidence="2">
    <location>
        <begin position="26"/>
        <end position="200"/>
    </location>
</feature>
<evidence type="ECO:0008006" key="5">
    <source>
        <dbReference type="Google" id="ProtNLM"/>
    </source>
</evidence>
<dbReference type="PANTHER" id="PTHR36357:SF1">
    <property type="entry name" value="OS03G0148300 PROTEIN"/>
    <property type="match status" value="1"/>
</dbReference>
<comment type="caution">
    <text evidence="3">The sequence shown here is derived from an EMBL/GenBank/DDBJ whole genome shotgun (WGS) entry which is preliminary data.</text>
</comment>
<evidence type="ECO:0000256" key="2">
    <source>
        <dbReference type="SAM" id="SignalP"/>
    </source>
</evidence>
<dbReference type="PANTHER" id="PTHR36357">
    <property type="entry name" value="OS03G0148300 PROTEIN"/>
    <property type="match status" value="1"/>
</dbReference>
<feature type="region of interest" description="Disordered" evidence="1">
    <location>
        <begin position="177"/>
        <end position="200"/>
    </location>
</feature>
<name>A0AAN9RK56_PHACN</name>
<keyword evidence="2" id="KW-0732">Signal</keyword>
<organism evidence="3 4">
    <name type="scientific">Phaseolus coccineus</name>
    <name type="common">Scarlet runner bean</name>
    <name type="synonym">Phaseolus multiflorus</name>
    <dbReference type="NCBI Taxonomy" id="3886"/>
    <lineage>
        <taxon>Eukaryota</taxon>
        <taxon>Viridiplantae</taxon>
        <taxon>Streptophyta</taxon>
        <taxon>Embryophyta</taxon>
        <taxon>Tracheophyta</taxon>
        <taxon>Spermatophyta</taxon>
        <taxon>Magnoliopsida</taxon>
        <taxon>eudicotyledons</taxon>
        <taxon>Gunneridae</taxon>
        <taxon>Pentapetalae</taxon>
        <taxon>rosids</taxon>
        <taxon>fabids</taxon>
        <taxon>Fabales</taxon>
        <taxon>Fabaceae</taxon>
        <taxon>Papilionoideae</taxon>
        <taxon>50 kb inversion clade</taxon>
        <taxon>NPAAA clade</taxon>
        <taxon>indigoferoid/millettioid clade</taxon>
        <taxon>Phaseoleae</taxon>
        <taxon>Phaseolus</taxon>
    </lineage>
</organism>
<evidence type="ECO:0000313" key="3">
    <source>
        <dbReference type="EMBL" id="KAK7374297.1"/>
    </source>
</evidence>
<dbReference type="Proteomes" id="UP001374584">
    <property type="component" value="Unassembled WGS sequence"/>
</dbReference>
<keyword evidence="4" id="KW-1185">Reference proteome</keyword>
<sequence length="200" mass="23048">MTFKPLHTLLLFLLLASSISHFVLAGKRKVHITDDLDDVFDNEEDDAWKEWGKKPGLSFPPSDISKMDPSQMQEEMMKRHEGPVIGFVKLRFGVRRTPDMVAEFAMKWTHVLRTGAVGVRFMGVDPNTLMFNLESIKDLEELKEFVLDQSEAYEIKMGDQFFRRPGDPPLDEVIEKLNSEKTKADNTDTEEIDRNDKTEL</sequence>
<gene>
    <name evidence="3" type="ORF">VNO80_07725</name>
</gene>
<reference evidence="3 4" key="1">
    <citation type="submission" date="2024-01" db="EMBL/GenBank/DDBJ databases">
        <title>The genomes of 5 underutilized Papilionoideae crops provide insights into root nodulation and disease resistanc.</title>
        <authorList>
            <person name="Jiang F."/>
        </authorList>
    </citation>
    <scope>NUCLEOTIDE SEQUENCE [LARGE SCALE GENOMIC DNA]</scope>
    <source>
        <strain evidence="3">JINMINGXINNONG_FW02</strain>
        <tissue evidence="3">Leaves</tissue>
    </source>
</reference>
<dbReference type="Gene3D" id="3.30.70.260">
    <property type="match status" value="1"/>
</dbReference>
<proteinExistence type="predicted"/>
<protein>
    <recommendedName>
        <fullName evidence="5">Mesoderm development candidate 2</fullName>
    </recommendedName>
</protein>
<accession>A0AAN9RK56</accession>
<dbReference type="AlphaFoldDB" id="A0AAN9RK56"/>
<dbReference type="EMBL" id="JAYMYR010000003">
    <property type="protein sequence ID" value="KAK7374297.1"/>
    <property type="molecule type" value="Genomic_DNA"/>
</dbReference>
<evidence type="ECO:0000313" key="4">
    <source>
        <dbReference type="Proteomes" id="UP001374584"/>
    </source>
</evidence>